<name>A0ACB8G3H9_9SAUR</name>
<accession>A0ACB8G3H9</accession>
<proteinExistence type="predicted"/>
<dbReference type="EMBL" id="CM037615">
    <property type="protein sequence ID" value="KAH8013729.1"/>
    <property type="molecule type" value="Genomic_DNA"/>
</dbReference>
<evidence type="ECO:0000313" key="1">
    <source>
        <dbReference type="EMBL" id="KAH8013729.1"/>
    </source>
</evidence>
<reference evidence="1" key="1">
    <citation type="submission" date="2021-08" db="EMBL/GenBank/DDBJ databases">
        <title>The first chromosome-level gecko genome reveals the dynamic sex chromosomes of Neotropical dwarf geckos (Sphaerodactylidae: Sphaerodactylus).</title>
        <authorList>
            <person name="Pinto B.J."/>
            <person name="Keating S.E."/>
            <person name="Gamble T."/>
        </authorList>
    </citation>
    <scope>NUCLEOTIDE SEQUENCE</scope>
    <source>
        <strain evidence="1">TG3544</strain>
    </source>
</reference>
<protein>
    <submittedName>
        <fullName evidence="1">Cleavage and polyadenylation specificity factor subunit 7</fullName>
    </submittedName>
</protein>
<evidence type="ECO:0000313" key="2">
    <source>
        <dbReference type="Proteomes" id="UP000827872"/>
    </source>
</evidence>
<sequence>MPFSVIIEPKTFFLVVYHSVTNCLCVPPRAHSRDSSDSVDGRATPTENAVPPPRIEKPPSVLPFFNRPPSALPLMGLPPPPMPPPPQISSSFGVPPPPPGIHYQHLMPPPPRLPPHLTVPPPGAVPPALHLNPAFFPPPNAAMGPPPDAYSKASAPYNHSSRELGPLPPPVSEAEFEEIMNRNRAISSSAISKAVSGASAGDFNDAIETLLTAIVVIKQSRVANDERCRVLVSSLKDCLHGIRAKSYSMGGGSSSSSSRKRHRSRDRSPSRSRESSRRHRDAIHNEDRHEDYFQERSREHERHRDRDRERDRHH</sequence>
<organism evidence="1 2">
    <name type="scientific">Sphaerodactylus townsendi</name>
    <dbReference type="NCBI Taxonomy" id="933632"/>
    <lineage>
        <taxon>Eukaryota</taxon>
        <taxon>Metazoa</taxon>
        <taxon>Chordata</taxon>
        <taxon>Craniata</taxon>
        <taxon>Vertebrata</taxon>
        <taxon>Euteleostomi</taxon>
        <taxon>Lepidosauria</taxon>
        <taxon>Squamata</taxon>
        <taxon>Bifurcata</taxon>
        <taxon>Gekkota</taxon>
        <taxon>Sphaerodactylidae</taxon>
        <taxon>Sphaerodactylus</taxon>
    </lineage>
</organism>
<dbReference type="Proteomes" id="UP000827872">
    <property type="component" value="Linkage Group LG02"/>
</dbReference>
<comment type="caution">
    <text evidence="1">The sequence shown here is derived from an EMBL/GenBank/DDBJ whole genome shotgun (WGS) entry which is preliminary data.</text>
</comment>
<gene>
    <name evidence="1" type="primary">CPSF7_1</name>
    <name evidence="1" type="ORF">K3G42_021601</name>
</gene>
<keyword evidence="2" id="KW-1185">Reference proteome</keyword>